<dbReference type="RefSeq" id="WP_146535732.1">
    <property type="nucleotide sequence ID" value="NZ_SJPX01000004.1"/>
</dbReference>
<organism evidence="1 2">
    <name type="scientific">Rubripirellula reticaptiva</name>
    <dbReference type="NCBI Taxonomy" id="2528013"/>
    <lineage>
        <taxon>Bacteria</taxon>
        <taxon>Pseudomonadati</taxon>
        <taxon>Planctomycetota</taxon>
        <taxon>Planctomycetia</taxon>
        <taxon>Pirellulales</taxon>
        <taxon>Pirellulaceae</taxon>
        <taxon>Rubripirellula</taxon>
    </lineage>
</organism>
<dbReference type="Proteomes" id="UP000317977">
    <property type="component" value="Unassembled WGS sequence"/>
</dbReference>
<name>A0A5C6EM59_9BACT</name>
<gene>
    <name evidence="1" type="ORF">Poly59_40950</name>
</gene>
<protein>
    <submittedName>
        <fullName evidence="1">Uncharacterized protein</fullName>
    </submittedName>
</protein>
<dbReference type="AlphaFoldDB" id="A0A5C6EM59"/>
<evidence type="ECO:0000313" key="2">
    <source>
        <dbReference type="Proteomes" id="UP000317977"/>
    </source>
</evidence>
<reference evidence="1 2" key="1">
    <citation type="submission" date="2019-02" db="EMBL/GenBank/DDBJ databases">
        <title>Deep-cultivation of Planctomycetes and their phenomic and genomic characterization uncovers novel biology.</title>
        <authorList>
            <person name="Wiegand S."/>
            <person name="Jogler M."/>
            <person name="Boedeker C."/>
            <person name="Pinto D."/>
            <person name="Vollmers J."/>
            <person name="Rivas-Marin E."/>
            <person name="Kohn T."/>
            <person name="Peeters S.H."/>
            <person name="Heuer A."/>
            <person name="Rast P."/>
            <person name="Oberbeckmann S."/>
            <person name="Bunk B."/>
            <person name="Jeske O."/>
            <person name="Meyerdierks A."/>
            <person name="Storesund J.E."/>
            <person name="Kallscheuer N."/>
            <person name="Luecker S."/>
            <person name="Lage O.M."/>
            <person name="Pohl T."/>
            <person name="Merkel B.J."/>
            <person name="Hornburger P."/>
            <person name="Mueller R.-W."/>
            <person name="Bruemmer F."/>
            <person name="Labrenz M."/>
            <person name="Spormann A.M."/>
            <person name="Op Den Camp H."/>
            <person name="Overmann J."/>
            <person name="Amann R."/>
            <person name="Jetten M.S.M."/>
            <person name="Mascher T."/>
            <person name="Medema M.H."/>
            <person name="Devos D.P."/>
            <person name="Kaster A.-K."/>
            <person name="Ovreas L."/>
            <person name="Rohde M."/>
            <person name="Galperin M.Y."/>
            <person name="Jogler C."/>
        </authorList>
    </citation>
    <scope>NUCLEOTIDE SEQUENCE [LARGE SCALE GENOMIC DNA]</scope>
    <source>
        <strain evidence="1 2">Poly59</strain>
    </source>
</reference>
<accession>A0A5C6EM59</accession>
<sequence length="124" mass="14022">MLDDDFDEELCFLLRVLIGNSLPFLDSTRFKFETNYREALVYFTVGAASATVAAERISREVLIKCCSTVLVEIFDLGASELLPLIGDALASEDKKKLRLREMGELSMKDLERALKRFAYAMESI</sequence>
<proteinExistence type="predicted"/>
<keyword evidence="2" id="KW-1185">Reference proteome</keyword>
<evidence type="ECO:0000313" key="1">
    <source>
        <dbReference type="EMBL" id="TWU49480.1"/>
    </source>
</evidence>
<comment type="caution">
    <text evidence="1">The sequence shown here is derived from an EMBL/GenBank/DDBJ whole genome shotgun (WGS) entry which is preliminary data.</text>
</comment>
<dbReference type="EMBL" id="SJPX01000004">
    <property type="protein sequence ID" value="TWU49480.1"/>
    <property type="molecule type" value="Genomic_DNA"/>
</dbReference>